<sequence>MAFEVEDLQEAIRGKEVIIEPNSPSKGVIVAFIVENGAPIEFCNLQRRNSLKT</sequence>
<reference evidence="1 2" key="1">
    <citation type="submission" date="2024-09" db="EMBL/GenBank/DDBJ databases">
        <title>Laminarin stimulates single cell rates of sulfate reduction while oxygen inhibits transcriptomic activity in coastal marine sediment.</title>
        <authorList>
            <person name="Lindsay M."/>
            <person name="Orcutt B."/>
            <person name="Emerson D."/>
            <person name="Stepanauskas R."/>
            <person name="D'Angelo T."/>
        </authorList>
    </citation>
    <scope>NUCLEOTIDE SEQUENCE [LARGE SCALE GENOMIC DNA]</scope>
    <source>
        <strain evidence="1">SAG AM-311-K15</strain>
    </source>
</reference>
<organism evidence="1 2">
    <name type="scientific">candidate division CSSED10-310 bacterium</name>
    <dbReference type="NCBI Taxonomy" id="2855610"/>
    <lineage>
        <taxon>Bacteria</taxon>
        <taxon>Bacteria division CSSED10-310</taxon>
    </lineage>
</organism>
<name>A0ABV6Z2P5_UNCC1</name>
<comment type="caution">
    <text evidence="1">The sequence shown here is derived from an EMBL/GenBank/DDBJ whole genome shotgun (WGS) entry which is preliminary data.</text>
</comment>
<keyword evidence="2" id="KW-1185">Reference proteome</keyword>
<gene>
    <name evidence="1" type="ORF">ACFL27_20490</name>
</gene>
<evidence type="ECO:0000313" key="2">
    <source>
        <dbReference type="Proteomes" id="UP001594351"/>
    </source>
</evidence>
<accession>A0ABV6Z2P5</accession>
<proteinExistence type="predicted"/>
<evidence type="ECO:0000313" key="1">
    <source>
        <dbReference type="EMBL" id="MFC1852583.1"/>
    </source>
</evidence>
<dbReference type="Proteomes" id="UP001594351">
    <property type="component" value="Unassembled WGS sequence"/>
</dbReference>
<protein>
    <submittedName>
        <fullName evidence="1">Uncharacterized protein</fullName>
    </submittedName>
</protein>
<dbReference type="EMBL" id="JBHPBY010000335">
    <property type="protein sequence ID" value="MFC1852583.1"/>
    <property type="molecule type" value="Genomic_DNA"/>
</dbReference>